<evidence type="ECO:0000313" key="3">
    <source>
        <dbReference type="Proteomes" id="UP000729402"/>
    </source>
</evidence>
<proteinExistence type="predicted"/>
<evidence type="ECO:0000256" key="1">
    <source>
        <dbReference type="SAM" id="MobiDB-lite"/>
    </source>
</evidence>
<reference evidence="2" key="2">
    <citation type="submission" date="2021-02" db="EMBL/GenBank/DDBJ databases">
        <authorList>
            <person name="Kimball J.A."/>
            <person name="Haas M.W."/>
            <person name="Macchietto M."/>
            <person name="Kono T."/>
            <person name="Duquette J."/>
            <person name="Shao M."/>
        </authorList>
    </citation>
    <scope>NUCLEOTIDE SEQUENCE</scope>
    <source>
        <tissue evidence="2">Fresh leaf tissue</tissue>
    </source>
</reference>
<name>A0A8J5SYG4_ZIZPA</name>
<sequence length="126" mass="13230">MSIALAAAFAKHNHGVQRTSASDSVEDSAAQEKAHFKRSKPFSSFAEVRNDLILEEIDSSALAPSLATALVGAAPTSVPQAPQGSTSTRQHLHQSRTTKHHKRSSSGGAATQGEAVPDIMVTVENN</sequence>
<feature type="compositionally biased region" description="Basic residues" evidence="1">
    <location>
        <begin position="90"/>
        <end position="104"/>
    </location>
</feature>
<organism evidence="2 3">
    <name type="scientific">Zizania palustris</name>
    <name type="common">Northern wild rice</name>
    <dbReference type="NCBI Taxonomy" id="103762"/>
    <lineage>
        <taxon>Eukaryota</taxon>
        <taxon>Viridiplantae</taxon>
        <taxon>Streptophyta</taxon>
        <taxon>Embryophyta</taxon>
        <taxon>Tracheophyta</taxon>
        <taxon>Spermatophyta</taxon>
        <taxon>Magnoliopsida</taxon>
        <taxon>Liliopsida</taxon>
        <taxon>Poales</taxon>
        <taxon>Poaceae</taxon>
        <taxon>BOP clade</taxon>
        <taxon>Oryzoideae</taxon>
        <taxon>Oryzeae</taxon>
        <taxon>Zizaniinae</taxon>
        <taxon>Zizania</taxon>
    </lineage>
</organism>
<dbReference type="AlphaFoldDB" id="A0A8J5SYG4"/>
<feature type="region of interest" description="Disordered" evidence="1">
    <location>
        <begin position="14"/>
        <end position="41"/>
    </location>
</feature>
<keyword evidence="3" id="KW-1185">Reference proteome</keyword>
<gene>
    <name evidence="2" type="ORF">GUJ93_ZPchr0015g6673</name>
</gene>
<feature type="compositionally biased region" description="Polar residues" evidence="1">
    <location>
        <begin position="77"/>
        <end position="89"/>
    </location>
</feature>
<accession>A0A8J5SYG4</accession>
<protein>
    <submittedName>
        <fullName evidence="2">Uncharacterized protein</fullName>
    </submittedName>
</protein>
<evidence type="ECO:0000313" key="2">
    <source>
        <dbReference type="EMBL" id="KAG8083315.1"/>
    </source>
</evidence>
<reference evidence="2" key="1">
    <citation type="journal article" date="2021" name="bioRxiv">
        <title>Whole Genome Assembly and Annotation of Northern Wild Rice, Zizania palustris L., Supports a Whole Genome Duplication in the Zizania Genus.</title>
        <authorList>
            <person name="Haas M."/>
            <person name="Kono T."/>
            <person name="Macchietto M."/>
            <person name="Millas R."/>
            <person name="McGilp L."/>
            <person name="Shao M."/>
            <person name="Duquette J."/>
            <person name="Hirsch C.N."/>
            <person name="Kimball J."/>
        </authorList>
    </citation>
    <scope>NUCLEOTIDE SEQUENCE</scope>
    <source>
        <tissue evidence="2">Fresh leaf tissue</tissue>
    </source>
</reference>
<comment type="caution">
    <text evidence="2">The sequence shown here is derived from an EMBL/GenBank/DDBJ whole genome shotgun (WGS) entry which is preliminary data.</text>
</comment>
<dbReference type="Proteomes" id="UP000729402">
    <property type="component" value="Unassembled WGS sequence"/>
</dbReference>
<dbReference type="EMBL" id="JAAALK010000085">
    <property type="protein sequence ID" value="KAG8083315.1"/>
    <property type="molecule type" value="Genomic_DNA"/>
</dbReference>
<feature type="region of interest" description="Disordered" evidence="1">
    <location>
        <begin position="74"/>
        <end position="126"/>
    </location>
</feature>